<dbReference type="EMBL" id="UINC01019648">
    <property type="protein sequence ID" value="SVA83285.1"/>
    <property type="molecule type" value="Genomic_DNA"/>
</dbReference>
<protein>
    <submittedName>
        <fullName evidence="1">Uncharacterized protein</fullName>
    </submittedName>
</protein>
<name>A0A381Z215_9ZZZZ</name>
<dbReference type="AlphaFoldDB" id="A0A381Z215"/>
<reference evidence="1" key="1">
    <citation type="submission" date="2018-05" db="EMBL/GenBank/DDBJ databases">
        <authorList>
            <person name="Lanie J.A."/>
            <person name="Ng W.-L."/>
            <person name="Kazmierczak K.M."/>
            <person name="Andrzejewski T.M."/>
            <person name="Davidsen T.M."/>
            <person name="Wayne K.J."/>
            <person name="Tettelin H."/>
            <person name="Glass J.I."/>
            <person name="Rusch D."/>
            <person name="Podicherti R."/>
            <person name="Tsui H.-C.T."/>
            <person name="Winkler M.E."/>
        </authorList>
    </citation>
    <scope>NUCLEOTIDE SEQUENCE</scope>
</reference>
<sequence>MNGAKMLVPVGGSRGNILQACKLEGVAEIHLLLTHSMFPGAGDSAIELVRSLVELGFETPVRVSFIDGPDAGPGGCRKSIYNWAEKNSDYMPDMIFVTASTNLIIATLSHMFPDSSLVSLRGAEVLLDGDLISTVGPIDVESYLAIHGMKLDSDNRLILNGELLEAPALAHWGMTRYNMFLTWEKNQEESVTKEHRLIASSIRKIVKSVGIGSFKFNAFGYGPQMANTTDPKIVNTIDGREEE</sequence>
<proteinExistence type="predicted"/>
<evidence type="ECO:0000313" key="1">
    <source>
        <dbReference type="EMBL" id="SVA83285.1"/>
    </source>
</evidence>
<accession>A0A381Z215</accession>
<gene>
    <name evidence="1" type="ORF">METZ01_LOCUS136139</name>
</gene>
<organism evidence="1">
    <name type="scientific">marine metagenome</name>
    <dbReference type="NCBI Taxonomy" id="408172"/>
    <lineage>
        <taxon>unclassified sequences</taxon>
        <taxon>metagenomes</taxon>
        <taxon>ecological metagenomes</taxon>
    </lineage>
</organism>